<evidence type="ECO:0000256" key="2">
    <source>
        <dbReference type="ARBA" id="ARBA00022475"/>
    </source>
</evidence>
<dbReference type="EMBL" id="JYFE01000027">
    <property type="protein sequence ID" value="KIT16715.1"/>
    <property type="molecule type" value="Genomic_DNA"/>
</dbReference>
<keyword evidence="7 8" id="KW-0472">Membrane</keyword>
<evidence type="ECO:0000256" key="3">
    <source>
        <dbReference type="ARBA" id="ARBA00022676"/>
    </source>
</evidence>
<feature type="transmembrane region" description="Helical" evidence="8">
    <location>
        <begin position="181"/>
        <end position="214"/>
    </location>
</feature>
<dbReference type="PANTHER" id="PTHR33908:SF11">
    <property type="entry name" value="MEMBRANE PROTEIN"/>
    <property type="match status" value="1"/>
</dbReference>
<feature type="transmembrane region" description="Helical" evidence="8">
    <location>
        <begin position="290"/>
        <end position="310"/>
    </location>
</feature>
<feature type="transmembrane region" description="Helical" evidence="8">
    <location>
        <begin position="120"/>
        <end position="145"/>
    </location>
</feature>
<evidence type="ECO:0008006" key="11">
    <source>
        <dbReference type="Google" id="ProtNLM"/>
    </source>
</evidence>
<proteinExistence type="predicted"/>
<feature type="transmembrane region" description="Helical" evidence="8">
    <location>
        <begin position="12"/>
        <end position="32"/>
    </location>
</feature>
<feature type="transmembrane region" description="Helical" evidence="8">
    <location>
        <begin position="470"/>
        <end position="488"/>
    </location>
</feature>
<keyword evidence="3" id="KW-0328">Glycosyltransferase</keyword>
<name>A0A0D1ELU8_9RHOB</name>
<reference evidence="9 10" key="1">
    <citation type="submission" date="2015-02" db="EMBL/GenBank/DDBJ databases">
        <title>Genome Sequence of Jannaschia aquimarina DSM28248, a member of the Roseobacter clade.</title>
        <authorList>
            <person name="Voget S."/>
            <person name="Daniel R."/>
        </authorList>
    </citation>
    <scope>NUCLEOTIDE SEQUENCE [LARGE SCALE GENOMIC DNA]</scope>
    <source>
        <strain evidence="9 10">GSW-M26</strain>
    </source>
</reference>
<dbReference type="RefSeq" id="WP_043918334.1">
    <property type="nucleotide sequence ID" value="NZ_FZPF01000001.1"/>
</dbReference>
<dbReference type="InterPro" id="IPR050297">
    <property type="entry name" value="LipidA_mod_glycosyltrf_83"/>
</dbReference>
<dbReference type="Proteomes" id="UP000032232">
    <property type="component" value="Unassembled WGS sequence"/>
</dbReference>
<evidence type="ECO:0000256" key="8">
    <source>
        <dbReference type="SAM" id="Phobius"/>
    </source>
</evidence>
<dbReference type="GO" id="GO:0009103">
    <property type="term" value="P:lipopolysaccharide biosynthetic process"/>
    <property type="evidence" value="ECO:0007669"/>
    <property type="project" value="UniProtKB-ARBA"/>
</dbReference>
<feature type="transmembrane region" description="Helical" evidence="8">
    <location>
        <begin position="261"/>
        <end position="284"/>
    </location>
</feature>
<keyword evidence="2" id="KW-1003">Cell membrane</keyword>
<feature type="transmembrane region" description="Helical" evidence="8">
    <location>
        <begin position="220"/>
        <end position="240"/>
    </location>
</feature>
<feature type="transmembrane region" description="Helical" evidence="8">
    <location>
        <begin position="87"/>
        <end position="108"/>
    </location>
</feature>
<dbReference type="GO" id="GO:0005886">
    <property type="term" value="C:plasma membrane"/>
    <property type="evidence" value="ECO:0007669"/>
    <property type="project" value="UniProtKB-SubCell"/>
</dbReference>
<accession>A0A0D1ELU8</accession>
<feature type="transmembrane region" description="Helical" evidence="8">
    <location>
        <begin position="151"/>
        <end position="169"/>
    </location>
</feature>
<evidence type="ECO:0000256" key="5">
    <source>
        <dbReference type="ARBA" id="ARBA00022692"/>
    </source>
</evidence>
<sequence>MTLPERLTGQTPLLVLSVAILAISVLASPGFFNVDEVVYFIGADALWRLGSLTVENGVAGVTSPDLRIMLLIDGPAGLAPQYPAGTAIFGALLTPIFGQSSLIALNVAAGIGTLFATRSLALRLFGSEPVATGAVLLLVFATFWAEYVVGHWPHSVSVFMTTLALVLYLDSARAEHGAWRLALLSGLAIGLGMLFRLDGILILPVIAAAAILWAARPVQVLAGGAAGLAAPIALLSYTNAIKFGTWNPLSYGSSGGGGTDFTTHLTAGSLVLLILGGLVVLRIARPLSRRAVQGTALLGVLAIAAAGLVAPQTVMKFWAGIDGLFLDATAIPDRRAGIVPQPDGTLSFWGFHKKALLQSLPWLGCAALLLVTHDTAHRRSLIFVLLLLLVWLAPFVMRTWHGGLGSNMRYFLPTVPAMAALGAYAISRLASHVPGRAIPLLLTGVVLGVTMTILLGSALPSGDARLHQIASTRIFGLIAICALVAALLPRRATAMVALAATGIGIGTAAKLAYDDFDKAQDHRSFTAQASARLDDLSEPVLYFGAPETFTGAFSDPMMAVAHPERPSHGPDPTLVEGACKAGYRVLISEWLAGEGGLNLAELRPAADLRLEDLPPVLHLPCQPRTATTLPAQTITRVP</sequence>
<evidence type="ECO:0000256" key="4">
    <source>
        <dbReference type="ARBA" id="ARBA00022679"/>
    </source>
</evidence>
<organism evidence="9 10">
    <name type="scientific">Jannaschia aquimarina</name>
    <dbReference type="NCBI Taxonomy" id="935700"/>
    <lineage>
        <taxon>Bacteria</taxon>
        <taxon>Pseudomonadati</taxon>
        <taxon>Pseudomonadota</taxon>
        <taxon>Alphaproteobacteria</taxon>
        <taxon>Rhodobacterales</taxon>
        <taxon>Roseobacteraceae</taxon>
        <taxon>Jannaschia</taxon>
    </lineage>
</organism>
<protein>
    <recommendedName>
        <fullName evidence="11">Glycosyltransferase RgtA/B/C/D-like domain-containing protein</fullName>
    </recommendedName>
</protein>
<dbReference type="GO" id="GO:0016763">
    <property type="term" value="F:pentosyltransferase activity"/>
    <property type="evidence" value="ECO:0007669"/>
    <property type="project" value="TreeGrafter"/>
</dbReference>
<keyword evidence="4" id="KW-0808">Transferase</keyword>
<dbReference type="PANTHER" id="PTHR33908">
    <property type="entry name" value="MANNOSYLTRANSFERASE YKCB-RELATED"/>
    <property type="match status" value="1"/>
</dbReference>
<feature type="transmembrane region" description="Helical" evidence="8">
    <location>
        <begin position="438"/>
        <end position="458"/>
    </location>
</feature>
<keyword evidence="10" id="KW-1185">Reference proteome</keyword>
<dbReference type="OrthoDB" id="7419894at2"/>
<comment type="subcellular location">
    <subcellularLocation>
        <location evidence="1">Cell membrane</location>
        <topology evidence="1">Multi-pass membrane protein</topology>
    </subcellularLocation>
</comment>
<dbReference type="PATRIC" id="fig|935700.4.peg.1555"/>
<evidence type="ECO:0000256" key="6">
    <source>
        <dbReference type="ARBA" id="ARBA00022989"/>
    </source>
</evidence>
<keyword evidence="5 8" id="KW-0812">Transmembrane</keyword>
<comment type="caution">
    <text evidence="9">The sequence shown here is derived from an EMBL/GenBank/DDBJ whole genome shotgun (WGS) entry which is preliminary data.</text>
</comment>
<evidence type="ECO:0000313" key="9">
    <source>
        <dbReference type="EMBL" id="KIT16715.1"/>
    </source>
</evidence>
<feature type="transmembrane region" description="Helical" evidence="8">
    <location>
        <begin position="379"/>
        <end position="397"/>
    </location>
</feature>
<dbReference type="AlphaFoldDB" id="A0A0D1ELU8"/>
<feature type="transmembrane region" description="Helical" evidence="8">
    <location>
        <begin position="409"/>
        <end position="426"/>
    </location>
</feature>
<evidence type="ECO:0000313" key="10">
    <source>
        <dbReference type="Proteomes" id="UP000032232"/>
    </source>
</evidence>
<evidence type="ECO:0000256" key="7">
    <source>
        <dbReference type="ARBA" id="ARBA00023136"/>
    </source>
</evidence>
<keyword evidence="6 8" id="KW-1133">Transmembrane helix</keyword>
<feature type="transmembrane region" description="Helical" evidence="8">
    <location>
        <begin position="355"/>
        <end position="373"/>
    </location>
</feature>
<evidence type="ECO:0000256" key="1">
    <source>
        <dbReference type="ARBA" id="ARBA00004651"/>
    </source>
</evidence>
<dbReference type="STRING" id="935700.jaqu_15030"/>
<gene>
    <name evidence="9" type="ORF">jaqu_15030</name>
</gene>